<keyword evidence="2" id="KW-1185">Reference proteome</keyword>
<sequence>MLVEGLLQYISKSSFQDKGALVSIKMMILY</sequence>
<dbReference type="AlphaFoldDB" id="I0JRD3"/>
<accession>I0JRD3</accession>
<dbReference type="KEGG" id="hhd:HBHAL_4362"/>
<gene>
    <name evidence="1" type="ordered locus">HBHAL_4362</name>
</gene>
<reference evidence="1 2" key="1">
    <citation type="journal article" date="2013" name="Environ. Microbiol.">
        <title>Chloride and organic osmolytes: a hybrid strategy to cope with elevated salinities by the moderately halophilic, chloride-dependent bacterium Halobacillus halophilus.</title>
        <authorList>
            <person name="Saum S.H."/>
            <person name="Pfeiffer F."/>
            <person name="Palm P."/>
            <person name="Rampp M."/>
            <person name="Schuster S.C."/>
            <person name="Muller V."/>
            <person name="Oesterhelt D."/>
        </authorList>
    </citation>
    <scope>NUCLEOTIDE SEQUENCE [LARGE SCALE GENOMIC DNA]</scope>
    <source>
        <strain evidence="2">ATCC 35676 / DSM 2266 / JCM 20832 / KCTC 3685 / LMG 17431 / NBRC 102448 / NCIMB 2269</strain>
    </source>
</reference>
<proteinExistence type="predicted"/>
<dbReference type="HOGENOM" id="CLU_3403869_0_0_9"/>
<protein>
    <submittedName>
        <fullName evidence="1">Uncharacterized protein</fullName>
    </submittedName>
</protein>
<organism evidence="1 2">
    <name type="scientific">Halobacillus halophilus (strain ATCC 35676 / DSM 2266 / JCM 20832 / KCTC 3685 / LMG 17431 / NBRC 102448 / NCIMB 2269)</name>
    <name type="common">Sporosarcina halophila</name>
    <dbReference type="NCBI Taxonomy" id="866895"/>
    <lineage>
        <taxon>Bacteria</taxon>
        <taxon>Bacillati</taxon>
        <taxon>Bacillota</taxon>
        <taxon>Bacilli</taxon>
        <taxon>Bacillales</taxon>
        <taxon>Bacillaceae</taxon>
        <taxon>Halobacillus</taxon>
    </lineage>
</organism>
<evidence type="ECO:0000313" key="2">
    <source>
        <dbReference type="Proteomes" id="UP000007397"/>
    </source>
</evidence>
<dbReference type="Proteomes" id="UP000007397">
    <property type="component" value="Chromosome"/>
</dbReference>
<dbReference type="EMBL" id="HE717023">
    <property type="protein sequence ID" value="CCG46703.1"/>
    <property type="molecule type" value="Genomic_DNA"/>
</dbReference>
<name>I0JRD3_HALH3</name>
<evidence type="ECO:0000313" key="1">
    <source>
        <dbReference type="EMBL" id="CCG46703.1"/>
    </source>
</evidence>